<keyword evidence="1" id="KW-0678">Repressor</keyword>
<dbReference type="InterPro" id="IPR028082">
    <property type="entry name" value="Peripla_BP_I"/>
</dbReference>
<keyword evidence="2" id="KW-0805">Transcription regulation</keyword>
<evidence type="ECO:0000313" key="7">
    <source>
        <dbReference type="Proteomes" id="UP001652445"/>
    </source>
</evidence>
<keyword evidence="3" id="KW-0238">DNA-binding</keyword>
<dbReference type="SMART" id="SM00354">
    <property type="entry name" value="HTH_LACI"/>
    <property type="match status" value="1"/>
</dbReference>
<evidence type="ECO:0000256" key="2">
    <source>
        <dbReference type="ARBA" id="ARBA00023015"/>
    </source>
</evidence>
<gene>
    <name evidence="6" type="ORF">OB236_01665</name>
</gene>
<dbReference type="SUPFAM" id="SSF47413">
    <property type="entry name" value="lambda repressor-like DNA-binding domains"/>
    <property type="match status" value="1"/>
</dbReference>
<dbReference type="SUPFAM" id="SSF53822">
    <property type="entry name" value="Periplasmic binding protein-like I"/>
    <property type="match status" value="1"/>
</dbReference>
<dbReference type="Gene3D" id="3.40.50.2300">
    <property type="match status" value="2"/>
</dbReference>
<keyword evidence="4" id="KW-0804">Transcription</keyword>
<organism evidence="6 7">
    <name type="scientific">Paenibacillus baimaensis</name>
    <dbReference type="NCBI Taxonomy" id="2982185"/>
    <lineage>
        <taxon>Bacteria</taxon>
        <taxon>Bacillati</taxon>
        <taxon>Bacillota</taxon>
        <taxon>Bacilli</taxon>
        <taxon>Bacillales</taxon>
        <taxon>Paenibacillaceae</taxon>
        <taxon>Paenibacillus</taxon>
    </lineage>
</organism>
<evidence type="ECO:0000256" key="1">
    <source>
        <dbReference type="ARBA" id="ARBA00022491"/>
    </source>
</evidence>
<dbReference type="PROSITE" id="PS50932">
    <property type="entry name" value="HTH_LACI_2"/>
    <property type="match status" value="1"/>
</dbReference>
<evidence type="ECO:0000256" key="4">
    <source>
        <dbReference type="ARBA" id="ARBA00023163"/>
    </source>
</evidence>
<dbReference type="Pfam" id="PF13377">
    <property type="entry name" value="Peripla_BP_3"/>
    <property type="match status" value="1"/>
</dbReference>
<evidence type="ECO:0000256" key="3">
    <source>
        <dbReference type="ARBA" id="ARBA00023125"/>
    </source>
</evidence>
<dbReference type="RefSeq" id="WP_262682344.1">
    <property type="nucleotide sequence ID" value="NZ_JAOQIO010000006.1"/>
</dbReference>
<dbReference type="Proteomes" id="UP001652445">
    <property type="component" value="Unassembled WGS sequence"/>
</dbReference>
<accession>A0ABT2U866</accession>
<sequence>MARKKSITLLHIAQELGLTIQTVSKALRGHPGMSEETRGLVIQTAAALGYRTKEQLRQLEQERIAPFPLYTRRFILVQSERSLGFLRLLLQGLHERFAEYGHRIDTLLLPEPTSPKQFRHWLELHNVGYADGIFIAPRIVPGFMEQSLLELQLPRILLNYPPPETKVDSVVWDVYEAMYIAVRTLVRAGHRRILYVGDIHLQRGFILRWQAFQEAMKEIGVHVTEEEHAVSRRDSGQPWLDDFALKYEIYKPTAVICGIDEEVSPVYYRLQTWTKVPENCSLVGFLNEPIDHLPLVDRPALLIRETGYRAADRMLWRIANPQQPYEHIRLKGDFVRGETIGKSFS</sequence>
<reference evidence="6 7" key="1">
    <citation type="submission" date="2022-09" db="EMBL/GenBank/DDBJ databases">
        <authorList>
            <person name="Han X.L."/>
            <person name="Wang Q."/>
            <person name="Lu T."/>
        </authorList>
    </citation>
    <scope>NUCLEOTIDE SEQUENCE [LARGE SCALE GENOMIC DNA]</scope>
    <source>
        <strain evidence="6 7">WQ 127069</strain>
    </source>
</reference>
<proteinExistence type="predicted"/>
<feature type="domain" description="HTH lacI-type" evidence="5">
    <location>
        <begin position="7"/>
        <end position="61"/>
    </location>
</feature>
<dbReference type="Pfam" id="PF00356">
    <property type="entry name" value="LacI"/>
    <property type="match status" value="1"/>
</dbReference>
<evidence type="ECO:0000313" key="6">
    <source>
        <dbReference type="EMBL" id="MCU6790823.1"/>
    </source>
</evidence>
<dbReference type="EMBL" id="JAOQIO010000006">
    <property type="protein sequence ID" value="MCU6790823.1"/>
    <property type="molecule type" value="Genomic_DNA"/>
</dbReference>
<dbReference type="PANTHER" id="PTHR30146:SF148">
    <property type="entry name" value="HTH-TYPE TRANSCRIPTIONAL REPRESSOR PURR-RELATED"/>
    <property type="match status" value="1"/>
</dbReference>
<name>A0ABT2U866_9BACL</name>
<dbReference type="CDD" id="cd01392">
    <property type="entry name" value="HTH_LacI"/>
    <property type="match status" value="1"/>
</dbReference>
<dbReference type="Gene3D" id="1.10.260.40">
    <property type="entry name" value="lambda repressor-like DNA-binding domains"/>
    <property type="match status" value="1"/>
</dbReference>
<comment type="caution">
    <text evidence="6">The sequence shown here is derived from an EMBL/GenBank/DDBJ whole genome shotgun (WGS) entry which is preliminary data.</text>
</comment>
<protein>
    <submittedName>
        <fullName evidence="6">LacI family transcriptional regulator</fullName>
    </submittedName>
</protein>
<dbReference type="InterPro" id="IPR046335">
    <property type="entry name" value="LacI/GalR-like_sensor"/>
</dbReference>
<dbReference type="InterPro" id="IPR000843">
    <property type="entry name" value="HTH_LacI"/>
</dbReference>
<dbReference type="InterPro" id="IPR010982">
    <property type="entry name" value="Lambda_DNA-bd_dom_sf"/>
</dbReference>
<keyword evidence="7" id="KW-1185">Reference proteome</keyword>
<evidence type="ECO:0000259" key="5">
    <source>
        <dbReference type="PROSITE" id="PS50932"/>
    </source>
</evidence>
<dbReference type="PANTHER" id="PTHR30146">
    <property type="entry name" value="LACI-RELATED TRANSCRIPTIONAL REPRESSOR"/>
    <property type="match status" value="1"/>
</dbReference>